<comment type="caution">
    <text evidence="2">The sequence shown here is derived from an EMBL/GenBank/DDBJ whole genome shotgun (WGS) entry which is preliminary data.</text>
</comment>
<reference evidence="2" key="1">
    <citation type="submission" date="2019-12" db="EMBL/GenBank/DDBJ databases">
        <title>Genome sequencing and annotation of Brassica cretica.</title>
        <authorList>
            <person name="Studholme D.J."/>
            <person name="Sarris P."/>
        </authorList>
    </citation>
    <scope>NUCLEOTIDE SEQUENCE</scope>
    <source>
        <strain evidence="2">PFS-109/04</strain>
        <tissue evidence="2">Leaf</tissue>
    </source>
</reference>
<dbReference type="AlphaFoldDB" id="A0A8S9N9Y0"/>
<gene>
    <name evidence="2" type="ORF">F2Q69_00044231</name>
</gene>
<dbReference type="InterPro" id="IPR040256">
    <property type="entry name" value="At4g02000-like"/>
</dbReference>
<sequence length="622" mass="68624">MDPFSYKQCKCEFWRSFLGRGSADRPKGVVPLFIPEDENFKTSATSLHEETLELNVGTMAAITLASEGDCGDASDGEATAALSIQALEVNGAATEPAAVETMKQGNAATFDGKHQSDGSPRSAPWTKKKMGGGDPEAIVDVVDGVASLQIPEEIFDEAELLWKSYVVGYFIGDAPHVGSIHATVNRIYQMRSRVIQRKYWHIADIPLVVNVWTPESALHPPDLSAMPLWVDLKGVPNNLYSHKGLKFLSRAVGQFVKLHPSTEKCVRLDVARALVEVNLHQPLVEKISFKDNAGSAHEVEVNFPWLPPRCSVCRRWGHKGQDCSSKEIRILNKKVEEAAASLFAVIPHGRDKAGDRVEVVEGNEVATVEGDVIKEGNVFENLIQDLEALTPVANNVAALEGIKLTEPTTEVFHTNGIGAWENGRGMKQVGDTGGEGAIIISPSRFSPLQGIEEEAEDAMEDNGKEVEEGEILENNVDGKKVPGVHVSKRGRKPGSAQKQMRGKIVRTKDLIYAVETRVQESNHQWCMSAAMPGNHVCNPGAKYWRAISGVTNDARKPFRFFNFLAEHKDLLPTVQRVWDLTQALYPSRTALSFFHRKLKLLKQPLRELRAEQDTLWKLASPH</sequence>
<accession>A0A8S9N9Y0</accession>
<evidence type="ECO:0000313" key="3">
    <source>
        <dbReference type="Proteomes" id="UP000712600"/>
    </source>
</evidence>
<dbReference type="PANTHER" id="PTHR31286">
    <property type="entry name" value="GLYCINE-RICH CELL WALL STRUCTURAL PROTEIN 1.8-LIKE"/>
    <property type="match status" value="1"/>
</dbReference>
<organism evidence="2 3">
    <name type="scientific">Brassica cretica</name>
    <name type="common">Mustard</name>
    <dbReference type="NCBI Taxonomy" id="69181"/>
    <lineage>
        <taxon>Eukaryota</taxon>
        <taxon>Viridiplantae</taxon>
        <taxon>Streptophyta</taxon>
        <taxon>Embryophyta</taxon>
        <taxon>Tracheophyta</taxon>
        <taxon>Spermatophyta</taxon>
        <taxon>Magnoliopsida</taxon>
        <taxon>eudicotyledons</taxon>
        <taxon>Gunneridae</taxon>
        <taxon>Pentapetalae</taxon>
        <taxon>rosids</taxon>
        <taxon>malvids</taxon>
        <taxon>Brassicales</taxon>
        <taxon>Brassicaceae</taxon>
        <taxon>Brassiceae</taxon>
        <taxon>Brassica</taxon>
    </lineage>
</organism>
<dbReference type="Proteomes" id="UP000712600">
    <property type="component" value="Unassembled WGS sequence"/>
</dbReference>
<evidence type="ECO:0008006" key="4">
    <source>
        <dbReference type="Google" id="ProtNLM"/>
    </source>
</evidence>
<evidence type="ECO:0000256" key="1">
    <source>
        <dbReference type="SAM" id="MobiDB-lite"/>
    </source>
</evidence>
<dbReference type="EMBL" id="QGKX02001621">
    <property type="protein sequence ID" value="KAF3499171.1"/>
    <property type="molecule type" value="Genomic_DNA"/>
</dbReference>
<feature type="region of interest" description="Disordered" evidence="1">
    <location>
        <begin position="107"/>
        <end position="132"/>
    </location>
</feature>
<protein>
    <recommendedName>
        <fullName evidence="4">DUF4283 domain-containing protein</fullName>
    </recommendedName>
</protein>
<name>A0A8S9N9Y0_BRACR</name>
<evidence type="ECO:0000313" key="2">
    <source>
        <dbReference type="EMBL" id="KAF3499171.1"/>
    </source>
</evidence>
<dbReference type="PANTHER" id="PTHR31286:SF148">
    <property type="entry name" value="DUF4283 DOMAIN-CONTAINING PROTEIN"/>
    <property type="match status" value="1"/>
</dbReference>
<proteinExistence type="predicted"/>
<feature type="region of interest" description="Disordered" evidence="1">
    <location>
        <begin position="480"/>
        <end position="500"/>
    </location>
</feature>